<evidence type="ECO:0000256" key="1">
    <source>
        <dbReference type="ARBA" id="ARBA00022723"/>
    </source>
</evidence>
<feature type="domain" description="C2H2-type" evidence="6">
    <location>
        <begin position="154"/>
        <end position="177"/>
    </location>
</feature>
<dbReference type="GO" id="GO:0008270">
    <property type="term" value="F:zinc ion binding"/>
    <property type="evidence" value="ECO:0007669"/>
    <property type="project" value="UniProtKB-KW"/>
</dbReference>
<dbReference type="SMART" id="SM00355">
    <property type="entry name" value="ZnF_C2H2"/>
    <property type="match status" value="17"/>
</dbReference>
<dbReference type="EMBL" id="CAJOBZ010000028">
    <property type="protein sequence ID" value="CAF4883080.1"/>
    <property type="molecule type" value="Genomic_DNA"/>
</dbReference>
<name>A0A821TWN1_9NEOP</name>
<dbReference type="OrthoDB" id="7285826at2759"/>
<keyword evidence="3 5" id="KW-0863">Zinc-finger</keyword>
<dbReference type="Proteomes" id="UP000663880">
    <property type="component" value="Unassembled WGS sequence"/>
</dbReference>
<protein>
    <recommendedName>
        <fullName evidence="6">C2H2-type domain-containing protein</fullName>
    </recommendedName>
</protein>
<organism evidence="7 8">
    <name type="scientific">Pieris macdunnoughi</name>
    <dbReference type="NCBI Taxonomy" id="345717"/>
    <lineage>
        <taxon>Eukaryota</taxon>
        <taxon>Metazoa</taxon>
        <taxon>Ecdysozoa</taxon>
        <taxon>Arthropoda</taxon>
        <taxon>Hexapoda</taxon>
        <taxon>Insecta</taxon>
        <taxon>Pterygota</taxon>
        <taxon>Neoptera</taxon>
        <taxon>Endopterygota</taxon>
        <taxon>Lepidoptera</taxon>
        <taxon>Glossata</taxon>
        <taxon>Ditrysia</taxon>
        <taxon>Papilionoidea</taxon>
        <taxon>Pieridae</taxon>
        <taxon>Pierinae</taxon>
        <taxon>Pieris</taxon>
    </lineage>
</organism>
<evidence type="ECO:0000256" key="3">
    <source>
        <dbReference type="ARBA" id="ARBA00022771"/>
    </source>
</evidence>
<dbReference type="Gene3D" id="3.30.160.60">
    <property type="entry name" value="Classic Zinc Finger"/>
    <property type="match status" value="2"/>
</dbReference>
<dbReference type="GO" id="GO:0000977">
    <property type="term" value="F:RNA polymerase II transcription regulatory region sequence-specific DNA binding"/>
    <property type="evidence" value="ECO:0007669"/>
    <property type="project" value="TreeGrafter"/>
</dbReference>
<accession>A0A821TWN1</accession>
<sequence>MDSDIDIEEHNLFENPELRVLFPDITALKQEIYDEDVEVTNIPNDRTTLKREYQLELAHSQHFDENQQRAGKKKRALQEKTCILKNKIVIGSEPKSSKTTYSSMKHNITKQVKIILSDLQPVLNSNKFCKVCSILFPNNVSLTEHRRIIHDEQYICNKCGNNFYQKGNLTRHLRNVHKINVIQKRKTSKLAKNAQLHITQHSIKDKNLVPNITCFHCPKKFESKQLLIEHLYAVLEPKLNKQANSQLNAKSIESNCIVNKKNKSGTWNIQNNVDKDSSAERQSLERNVNNNETQLFFKCPKCYHYFKNKDFFVKHMEIKHCIQDFPTKKVPFNTKCELCTQHCSNARFYNRHIHNHQLISLRKKQKLNLKRKRVYTKKGTKKETLNIFVIKDVVFNCSKCDICFISPSLALNHTKHSEYRYHWKCTECQFTFKRNEGKYHLSQHTYSKSFTTIEINEKTFSKILYSCSNCNIHYEEQQFMQHYTKCNSYTPPSEYCDICDIFIDQRLKIVHRDIHNACLMNNTDFCIIKLIVKSISKPELVKIDSLKNNLHISNLMLYYCNTCKCFVTNIHKIHLQSLCANSTKYACRYCGLTFTNKGIMAHRSIHYKNPSIMLQDFLFYDLKTGKKITPPMPDFPKCEGCFKHFINKFTLKSHVCGEEEDFICSICNMKFSEIVHKLHLPFHEYELNENNIEKLTNKETYSLNNIQKDNVDSPVEFKDNAKNIVENDLYFCKLCFRQIFSYDKVIEHCQFHILNNRDPKTNIEHREQDVNSKDSIDGRKVYYFEPYYYGAKDDIWLKHLFNGLSLEEITKKLSHSIYRFESRIKLEISQEGNPEYTEYKCLKCQCFIESSTLFSHVEGCGGHNLKSYSCGVCKNIFVTQIALSQHLQMHKNSFNMKNMRIVSFNQDNDKQINELIKLNSSRPYYVVYRCRNCEGLVNKAEFLTHVCNVKDLQKCNNCGLLIYSSDYEYHLLKHKNLNSFTGNNMKVVLLGDLIPGFNKSSLVSTFMGIVCDYSFYKCSKCFICIRYARCISPHFCLVDAAKASCNLCDLYFEQGKLKGHMKLHTEDPEFIKDNINTFVFNPKESIESSKAEQPSTSSKTNVVKIMEQDIVNTDGQIVLYRCAKCNLHYMSKSQAKEHVKKSPGRVIKQYCTKCGIPFSPNVLFDHLKTHHKKDIKTAYVVDVFGSYKKRKIFKCGNCNLHFTNAKKTSEHYLKCLGDSSKGEKCKCCSLMFHYSYLLNHENSTDYNMHTDYEVVEVDNEFVNCKAN</sequence>
<dbReference type="InterPro" id="IPR036236">
    <property type="entry name" value="Znf_C2H2_sf"/>
</dbReference>
<gene>
    <name evidence="7" type="ORF">PMACD_LOCUS9786</name>
</gene>
<evidence type="ECO:0000256" key="5">
    <source>
        <dbReference type="PROSITE-ProRule" id="PRU00042"/>
    </source>
</evidence>
<dbReference type="PROSITE" id="PS00028">
    <property type="entry name" value="ZINC_FINGER_C2H2_1"/>
    <property type="match status" value="3"/>
</dbReference>
<dbReference type="GO" id="GO:0000981">
    <property type="term" value="F:DNA-binding transcription factor activity, RNA polymerase II-specific"/>
    <property type="evidence" value="ECO:0007669"/>
    <property type="project" value="TreeGrafter"/>
</dbReference>
<dbReference type="PANTHER" id="PTHR24409">
    <property type="entry name" value="ZINC FINGER PROTEIN 142"/>
    <property type="match status" value="1"/>
</dbReference>
<evidence type="ECO:0000313" key="7">
    <source>
        <dbReference type="EMBL" id="CAF4883080.1"/>
    </source>
</evidence>
<evidence type="ECO:0000256" key="2">
    <source>
        <dbReference type="ARBA" id="ARBA00022737"/>
    </source>
</evidence>
<evidence type="ECO:0000256" key="4">
    <source>
        <dbReference type="ARBA" id="ARBA00022833"/>
    </source>
</evidence>
<dbReference type="PROSITE" id="PS50157">
    <property type="entry name" value="ZINC_FINGER_C2H2_2"/>
    <property type="match status" value="3"/>
</dbReference>
<keyword evidence="1" id="KW-0479">Metal-binding</keyword>
<dbReference type="AlphaFoldDB" id="A0A821TWN1"/>
<keyword evidence="4" id="KW-0862">Zinc</keyword>
<evidence type="ECO:0000259" key="6">
    <source>
        <dbReference type="PROSITE" id="PS50157"/>
    </source>
</evidence>
<dbReference type="SUPFAM" id="SSF57667">
    <property type="entry name" value="beta-beta-alpha zinc fingers"/>
    <property type="match status" value="1"/>
</dbReference>
<feature type="domain" description="C2H2-type" evidence="6">
    <location>
        <begin position="127"/>
        <end position="155"/>
    </location>
</feature>
<dbReference type="InterPro" id="IPR013087">
    <property type="entry name" value="Znf_C2H2_type"/>
</dbReference>
<reference evidence="7" key="1">
    <citation type="submission" date="2021-02" db="EMBL/GenBank/DDBJ databases">
        <authorList>
            <person name="Steward A R."/>
        </authorList>
    </citation>
    <scope>NUCLEOTIDE SEQUENCE</scope>
</reference>
<feature type="domain" description="C2H2-type" evidence="6">
    <location>
        <begin position="868"/>
        <end position="895"/>
    </location>
</feature>
<proteinExistence type="predicted"/>
<dbReference type="GO" id="GO:0005634">
    <property type="term" value="C:nucleus"/>
    <property type="evidence" value="ECO:0007669"/>
    <property type="project" value="TreeGrafter"/>
</dbReference>
<comment type="caution">
    <text evidence="7">The sequence shown here is derived from an EMBL/GenBank/DDBJ whole genome shotgun (WGS) entry which is preliminary data.</text>
</comment>
<dbReference type="PANTHER" id="PTHR24409:SF295">
    <property type="entry name" value="AZ2-RELATED"/>
    <property type="match status" value="1"/>
</dbReference>
<keyword evidence="8" id="KW-1185">Reference proteome</keyword>
<evidence type="ECO:0000313" key="8">
    <source>
        <dbReference type="Proteomes" id="UP000663880"/>
    </source>
</evidence>
<keyword evidence="2" id="KW-0677">Repeat</keyword>